<dbReference type="PANTHER" id="PTHR23407:SF1">
    <property type="entry name" value="5-FORMYLTETRAHYDROFOLATE CYCLO-LIGASE"/>
    <property type="match status" value="1"/>
</dbReference>
<dbReference type="NCBIfam" id="TIGR02727">
    <property type="entry name" value="MTHFS_bact"/>
    <property type="match status" value="1"/>
</dbReference>
<reference evidence="4" key="1">
    <citation type="submission" date="2018-05" db="EMBL/GenBank/DDBJ databases">
        <authorList>
            <person name="Lanie J.A."/>
            <person name="Ng W.-L."/>
            <person name="Kazmierczak K.M."/>
            <person name="Andrzejewski T.M."/>
            <person name="Davidsen T.M."/>
            <person name="Wayne K.J."/>
            <person name="Tettelin H."/>
            <person name="Glass J.I."/>
            <person name="Rusch D."/>
            <person name="Podicherti R."/>
            <person name="Tsui H.-C.T."/>
            <person name="Winkler M.E."/>
        </authorList>
    </citation>
    <scope>NUCLEOTIDE SEQUENCE</scope>
</reference>
<evidence type="ECO:0008006" key="5">
    <source>
        <dbReference type="Google" id="ProtNLM"/>
    </source>
</evidence>
<name>A0A381XE69_9ZZZZ</name>
<dbReference type="AlphaFoldDB" id="A0A381XE69"/>
<dbReference type="GO" id="GO:0005524">
    <property type="term" value="F:ATP binding"/>
    <property type="evidence" value="ECO:0007669"/>
    <property type="project" value="UniProtKB-KW"/>
</dbReference>
<dbReference type="Gene3D" id="3.40.50.10420">
    <property type="entry name" value="NagB/RpiA/CoA transferase-like"/>
    <property type="match status" value="1"/>
</dbReference>
<dbReference type="EMBL" id="UINC01014788">
    <property type="protein sequence ID" value="SVA62822.1"/>
    <property type="molecule type" value="Genomic_DNA"/>
</dbReference>
<accession>A0A381XE69</accession>
<evidence type="ECO:0000313" key="4">
    <source>
        <dbReference type="EMBL" id="SVA62822.1"/>
    </source>
</evidence>
<comment type="similarity">
    <text evidence="1">Belongs to the 5-formyltetrahydrofolate cyclo-ligase family.</text>
</comment>
<evidence type="ECO:0000256" key="1">
    <source>
        <dbReference type="ARBA" id="ARBA00010638"/>
    </source>
</evidence>
<dbReference type="PANTHER" id="PTHR23407">
    <property type="entry name" value="ATPASE INHIBITOR/5-FORMYLTETRAHYDROFOLATE CYCLO-LIGASE"/>
    <property type="match status" value="1"/>
</dbReference>
<dbReference type="Pfam" id="PF01812">
    <property type="entry name" value="5-FTHF_cyc-lig"/>
    <property type="match status" value="1"/>
</dbReference>
<dbReference type="GO" id="GO:0009396">
    <property type="term" value="P:folic acid-containing compound biosynthetic process"/>
    <property type="evidence" value="ECO:0007669"/>
    <property type="project" value="TreeGrafter"/>
</dbReference>
<dbReference type="InterPro" id="IPR037171">
    <property type="entry name" value="NagB/RpiA_transferase-like"/>
</dbReference>
<dbReference type="InterPro" id="IPR002698">
    <property type="entry name" value="FTHF_cligase"/>
</dbReference>
<evidence type="ECO:0000256" key="2">
    <source>
        <dbReference type="ARBA" id="ARBA00022741"/>
    </source>
</evidence>
<protein>
    <recommendedName>
        <fullName evidence="5">5-formyltetrahydrofolate cyclo-ligase</fullName>
    </recommendedName>
</protein>
<dbReference type="GO" id="GO:0035999">
    <property type="term" value="P:tetrahydrofolate interconversion"/>
    <property type="evidence" value="ECO:0007669"/>
    <property type="project" value="TreeGrafter"/>
</dbReference>
<keyword evidence="3" id="KW-0067">ATP-binding</keyword>
<organism evidence="4">
    <name type="scientific">marine metagenome</name>
    <dbReference type="NCBI Taxonomy" id="408172"/>
    <lineage>
        <taxon>unclassified sequences</taxon>
        <taxon>metagenomes</taxon>
        <taxon>ecological metagenomes</taxon>
    </lineage>
</organism>
<dbReference type="SUPFAM" id="SSF100950">
    <property type="entry name" value="NagB/RpiA/CoA transferase-like"/>
    <property type="match status" value="1"/>
</dbReference>
<dbReference type="InterPro" id="IPR024185">
    <property type="entry name" value="FTHF_cligase-like_sf"/>
</dbReference>
<dbReference type="GO" id="GO:0030272">
    <property type="term" value="F:5-formyltetrahydrofolate cyclo-ligase activity"/>
    <property type="evidence" value="ECO:0007669"/>
    <property type="project" value="TreeGrafter"/>
</dbReference>
<gene>
    <name evidence="4" type="ORF">METZ01_LOCUS115676</name>
</gene>
<sequence length="197" mass="22172">MTGALLLKKTEIRKTVLKQRRGLSASKKKQYELQMLNSLRTWDVFKEACIIHIFLSKADEPETSQIIELAWKSGKQIGVPCVLPDTLELFHSQLNSFEDLRPGALGVLEPSPEQRTALTPESFDLVIVPGVAFDRQGGRLGYGKGYYDRFLDQSLAFRLALAFDFQLLETVPTEIHDVPMDGILTENGFYFCGDSQT</sequence>
<evidence type="ECO:0000256" key="3">
    <source>
        <dbReference type="ARBA" id="ARBA00022840"/>
    </source>
</evidence>
<dbReference type="PIRSF" id="PIRSF006806">
    <property type="entry name" value="FTHF_cligase"/>
    <property type="match status" value="1"/>
</dbReference>
<proteinExistence type="inferred from homology"/>
<keyword evidence="2" id="KW-0547">Nucleotide-binding</keyword>